<dbReference type="EMBL" id="JASPDQ010000010">
    <property type="protein sequence ID" value="MDK8601899.1"/>
    <property type="molecule type" value="Genomic_DNA"/>
</dbReference>
<dbReference type="Proteomes" id="UP001225576">
    <property type="component" value="Unassembled WGS sequence"/>
</dbReference>
<dbReference type="InterPro" id="IPR049874">
    <property type="entry name" value="ROK_cs"/>
</dbReference>
<dbReference type="RefSeq" id="WP_062612725.1">
    <property type="nucleotide sequence ID" value="NZ_CALTZF010000025.1"/>
</dbReference>
<dbReference type="OrthoDB" id="9810372at2"/>
<keyword evidence="4" id="KW-1185">Reference proteome</keyword>
<dbReference type="EC" id="2.7.1.2" evidence="2"/>
<dbReference type="STRING" id="59561.AQZ59_00423"/>
<gene>
    <name evidence="2" type="primary">glkA_1</name>
    <name evidence="2" type="ORF">AQZ59_00423</name>
    <name evidence="3" type="ORF">QP858_05410</name>
</gene>
<proteinExistence type="inferred from homology"/>
<protein>
    <submittedName>
        <fullName evidence="2">Glucokinase</fullName>
        <ecNumber evidence="2">2.7.1.2</ecNumber>
    </submittedName>
    <submittedName>
        <fullName evidence="3">ROK family protein</fullName>
    </submittedName>
</protein>
<evidence type="ECO:0000313" key="4">
    <source>
        <dbReference type="Proteomes" id="UP000054404"/>
    </source>
</evidence>
<dbReference type="Gene3D" id="3.30.420.40">
    <property type="match status" value="2"/>
</dbReference>
<keyword evidence="2" id="KW-0808">Transferase</keyword>
<evidence type="ECO:0000313" key="3">
    <source>
        <dbReference type="EMBL" id="MDK8601899.1"/>
    </source>
</evidence>
<comment type="caution">
    <text evidence="2">The sequence shown here is derived from an EMBL/GenBank/DDBJ whole genome shotgun (WGS) entry which is preliminary data.</text>
</comment>
<keyword evidence="2" id="KW-0418">Kinase</keyword>
<accession>A0A0W1KKE7</accession>
<dbReference type="Proteomes" id="UP000054404">
    <property type="component" value="Unassembled WGS sequence"/>
</dbReference>
<dbReference type="PATRIC" id="fig|59561.3.peg.417"/>
<sequence length="303" mass="30778">MMRVGIDVGGTKIAVGLVDGGNILAKERFASYPGAPQSTIADMAREVKALVSAHGLGLDQIGGVGVGFAGTVDSDAGVVRTSANLRWTDVDVRTPLSSALGLPVRLVNDADAAAWAEYRFGAARGYDSVVAITVGTGIGGALIFGDRVLEGRHGLAGELGHFTYEPGGLPCGCGRVGCWEQYCSGSRMNALAAERLPATNGLATARDVDPLALAGDPVALGIFEEIGTALGAGMASLGMIFDPDLFLIGGGVSESGELLLEPTRREYTRQMGLGGFPCAKIVAASLGNDAGIIGAADLGATAR</sequence>
<evidence type="ECO:0000256" key="1">
    <source>
        <dbReference type="ARBA" id="ARBA00006479"/>
    </source>
</evidence>
<dbReference type="PANTHER" id="PTHR18964">
    <property type="entry name" value="ROK (REPRESSOR, ORF, KINASE) FAMILY"/>
    <property type="match status" value="1"/>
</dbReference>
<evidence type="ECO:0000313" key="2">
    <source>
        <dbReference type="EMBL" id="KTF04442.1"/>
    </source>
</evidence>
<reference evidence="2 4" key="1">
    <citation type="submission" date="2015-11" db="EMBL/GenBank/DDBJ databases">
        <title>Draft Genome Sequence of the Type Strain Trueperella bernardiae LCDC 89-0504T, Isolated from Blood Culture.</title>
        <authorList>
            <person name="Bernier A.-M."/>
            <person name="Bernard K."/>
        </authorList>
    </citation>
    <scope>NUCLEOTIDE SEQUENCE [LARGE SCALE GENOMIC DNA]</scope>
    <source>
        <strain evidence="2 4">LCDC 89-0504</strain>
    </source>
</reference>
<dbReference type="PROSITE" id="PS01125">
    <property type="entry name" value="ROK"/>
    <property type="match status" value="1"/>
</dbReference>
<dbReference type="GO" id="GO:0004340">
    <property type="term" value="F:glucokinase activity"/>
    <property type="evidence" value="ECO:0007669"/>
    <property type="project" value="UniProtKB-EC"/>
</dbReference>
<dbReference type="InterPro" id="IPR043129">
    <property type="entry name" value="ATPase_NBD"/>
</dbReference>
<dbReference type="Pfam" id="PF00480">
    <property type="entry name" value="ROK"/>
    <property type="match status" value="1"/>
</dbReference>
<organism evidence="2 4">
    <name type="scientific">Trueperella bernardiae</name>
    <dbReference type="NCBI Taxonomy" id="59561"/>
    <lineage>
        <taxon>Bacteria</taxon>
        <taxon>Bacillati</taxon>
        <taxon>Actinomycetota</taxon>
        <taxon>Actinomycetes</taxon>
        <taxon>Actinomycetales</taxon>
        <taxon>Actinomycetaceae</taxon>
        <taxon>Trueperella</taxon>
    </lineage>
</organism>
<name>A0A0W1KKE7_9ACTO</name>
<dbReference type="SUPFAM" id="SSF53067">
    <property type="entry name" value="Actin-like ATPase domain"/>
    <property type="match status" value="1"/>
</dbReference>
<dbReference type="InterPro" id="IPR000600">
    <property type="entry name" value="ROK"/>
</dbReference>
<dbReference type="EMBL" id="LNIZ01000002">
    <property type="protein sequence ID" value="KTF04442.1"/>
    <property type="molecule type" value="Genomic_DNA"/>
</dbReference>
<reference evidence="3" key="2">
    <citation type="submission" date="2023-05" db="EMBL/GenBank/DDBJ databases">
        <title>Genomic Catalog of Human Bladder Bacteria.</title>
        <authorList>
            <person name="Du J."/>
        </authorList>
    </citation>
    <scope>NUCLEOTIDE SEQUENCE</scope>
    <source>
        <strain evidence="3">UMB1304A</strain>
    </source>
</reference>
<dbReference type="PANTHER" id="PTHR18964:SF173">
    <property type="entry name" value="GLUCOKINASE"/>
    <property type="match status" value="1"/>
</dbReference>
<dbReference type="AlphaFoldDB" id="A0A0W1KKE7"/>
<comment type="similarity">
    <text evidence="1">Belongs to the ROK (NagC/XylR) family.</text>
</comment>